<keyword evidence="2" id="KW-1185">Reference proteome</keyword>
<accession>A0A3Q7ETS8</accession>
<organism evidence="1">
    <name type="scientific">Solanum lycopersicum</name>
    <name type="common">Tomato</name>
    <name type="synonym">Lycopersicon esculentum</name>
    <dbReference type="NCBI Taxonomy" id="4081"/>
    <lineage>
        <taxon>Eukaryota</taxon>
        <taxon>Viridiplantae</taxon>
        <taxon>Streptophyta</taxon>
        <taxon>Embryophyta</taxon>
        <taxon>Tracheophyta</taxon>
        <taxon>Spermatophyta</taxon>
        <taxon>Magnoliopsida</taxon>
        <taxon>eudicotyledons</taxon>
        <taxon>Gunneridae</taxon>
        <taxon>Pentapetalae</taxon>
        <taxon>asterids</taxon>
        <taxon>lamiids</taxon>
        <taxon>Solanales</taxon>
        <taxon>Solanaceae</taxon>
        <taxon>Solanoideae</taxon>
        <taxon>Solaneae</taxon>
        <taxon>Solanum</taxon>
        <taxon>Solanum subgen. Lycopersicon</taxon>
    </lineage>
</organism>
<reference evidence="1" key="1">
    <citation type="journal article" date="2012" name="Nature">
        <title>The tomato genome sequence provides insights into fleshy fruit evolution.</title>
        <authorList>
            <consortium name="Tomato Genome Consortium"/>
        </authorList>
    </citation>
    <scope>NUCLEOTIDE SEQUENCE [LARGE SCALE GENOMIC DNA]</scope>
    <source>
        <strain evidence="1">cv. Heinz 1706</strain>
    </source>
</reference>
<name>A0A3Q7ETS8_SOLLC</name>
<dbReference type="Gramene" id="Solyc01g011025.1.1">
    <property type="protein sequence ID" value="Solyc01g011025.1.1"/>
    <property type="gene ID" value="Solyc01g011025.1"/>
</dbReference>
<protein>
    <submittedName>
        <fullName evidence="1">Uncharacterized protein</fullName>
    </submittedName>
</protein>
<proteinExistence type="predicted"/>
<dbReference type="Proteomes" id="UP000004994">
    <property type="component" value="Chromosome 1"/>
</dbReference>
<reference evidence="1" key="2">
    <citation type="submission" date="2019-01" db="UniProtKB">
        <authorList>
            <consortium name="EnsemblPlants"/>
        </authorList>
    </citation>
    <scope>IDENTIFICATION</scope>
    <source>
        <strain evidence="1">cv. Heinz 1706</strain>
    </source>
</reference>
<sequence length="64" mass="7397">MPTGYIDKIRQNVILSKIPHENNLTINTHKQVQKRSKKFLRLNQDAPLKVSGSSFKYMPSSKLK</sequence>
<dbReference type="InParanoid" id="A0A3Q7ETS8"/>
<evidence type="ECO:0000313" key="2">
    <source>
        <dbReference type="Proteomes" id="UP000004994"/>
    </source>
</evidence>
<evidence type="ECO:0000313" key="1">
    <source>
        <dbReference type="EnsemblPlants" id="Solyc01g011025.1.1"/>
    </source>
</evidence>
<dbReference type="EnsemblPlants" id="Solyc01g011025.1.1">
    <property type="protein sequence ID" value="Solyc01g011025.1.1"/>
    <property type="gene ID" value="Solyc01g011025.1"/>
</dbReference>
<dbReference type="AlphaFoldDB" id="A0A3Q7ETS8"/>